<dbReference type="AlphaFoldDB" id="A0A6G1KZ72"/>
<proteinExistence type="predicted"/>
<feature type="compositionally biased region" description="Basic and acidic residues" evidence="1">
    <location>
        <begin position="34"/>
        <end position="67"/>
    </location>
</feature>
<feature type="compositionally biased region" description="Basic and acidic residues" evidence="1">
    <location>
        <begin position="103"/>
        <end position="114"/>
    </location>
</feature>
<gene>
    <name evidence="2" type="ORF">EJ03DRAFT_279187</name>
</gene>
<name>A0A6G1KZ72_9PEZI</name>
<organism evidence="2 3">
    <name type="scientific">Teratosphaeria nubilosa</name>
    <dbReference type="NCBI Taxonomy" id="161662"/>
    <lineage>
        <taxon>Eukaryota</taxon>
        <taxon>Fungi</taxon>
        <taxon>Dikarya</taxon>
        <taxon>Ascomycota</taxon>
        <taxon>Pezizomycotina</taxon>
        <taxon>Dothideomycetes</taxon>
        <taxon>Dothideomycetidae</taxon>
        <taxon>Mycosphaerellales</taxon>
        <taxon>Teratosphaeriaceae</taxon>
        <taxon>Teratosphaeria</taxon>
    </lineage>
</organism>
<dbReference type="Proteomes" id="UP000799436">
    <property type="component" value="Unassembled WGS sequence"/>
</dbReference>
<dbReference type="PANTHER" id="PTHR42090:SF1">
    <property type="match status" value="1"/>
</dbReference>
<evidence type="ECO:0000313" key="3">
    <source>
        <dbReference type="Proteomes" id="UP000799436"/>
    </source>
</evidence>
<protein>
    <submittedName>
        <fullName evidence="2">Uncharacterized protein</fullName>
    </submittedName>
</protein>
<evidence type="ECO:0000313" key="2">
    <source>
        <dbReference type="EMBL" id="KAF2765897.1"/>
    </source>
</evidence>
<dbReference type="OrthoDB" id="4220319at2759"/>
<reference evidence="2" key="1">
    <citation type="journal article" date="2020" name="Stud. Mycol.">
        <title>101 Dothideomycetes genomes: a test case for predicting lifestyles and emergence of pathogens.</title>
        <authorList>
            <person name="Haridas S."/>
            <person name="Albert R."/>
            <person name="Binder M."/>
            <person name="Bloem J."/>
            <person name="Labutti K."/>
            <person name="Salamov A."/>
            <person name="Andreopoulos B."/>
            <person name="Baker S."/>
            <person name="Barry K."/>
            <person name="Bills G."/>
            <person name="Bluhm B."/>
            <person name="Cannon C."/>
            <person name="Castanera R."/>
            <person name="Culley D."/>
            <person name="Daum C."/>
            <person name="Ezra D."/>
            <person name="Gonzalez J."/>
            <person name="Henrissat B."/>
            <person name="Kuo A."/>
            <person name="Liang C."/>
            <person name="Lipzen A."/>
            <person name="Lutzoni F."/>
            <person name="Magnuson J."/>
            <person name="Mondo S."/>
            <person name="Nolan M."/>
            <person name="Ohm R."/>
            <person name="Pangilinan J."/>
            <person name="Park H.-J."/>
            <person name="Ramirez L."/>
            <person name="Alfaro M."/>
            <person name="Sun H."/>
            <person name="Tritt A."/>
            <person name="Yoshinaga Y."/>
            <person name="Zwiers L.-H."/>
            <person name="Turgeon B."/>
            <person name="Goodwin S."/>
            <person name="Spatafora J."/>
            <person name="Crous P."/>
            <person name="Grigoriev I."/>
        </authorList>
    </citation>
    <scope>NUCLEOTIDE SEQUENCE</scope>
    <source>
        <strain evidence="2">CBS 116005</strain>
    </source>
</reference>
<dbReference type="PANTHER" id="PTHR42090">
    <property type="match status" value="1"/>
</dbReference>
<accession>A0A6G1KZ72</accession>
<evidence type="ECO:0000256" key="1">
    <source>
        <dbReference type="SAM" id="MobiDB-lite"/>
    </source>
</evidence>
<feature type="compositionally biased region" description="Polar residues" evidence="1">
    <location>
        <begin position="69"/>
        <end position="81"/>
    </location>
</feature>
<feature type="region of interest" description="Disordered" evidence="1">
    <location>
        <begin position="31"/>
        <end position="152"/>
    </location>
</feature>
<dbReference type="EMBL" id="ML995881">
    <property type="protein sequence ID" value="KAF2765897.1"/>
    <property type="molecule type" value="Genomic_DNA"/>
</dbReference>
<feature type="compositionally biased region" description="Gly residues" evidence="1">
    <location>
        <begin position="133"/>
        <end position="152"/>
    </location>
</feature>
<keyword evidence="3" id="KW-1185">Reference proteome</keyword>
<sequence>MSSALRRSIAARTGAVSRPAFAARQFSIASGRYARKDAMGKDDLKPEPNEYSKSASDDQAARVDKTAFDPNQTSPESQEASAGQEGADEGFNNPLNASPANHELSHVNDPKKGQPEGSPSDSAGHEGGRARTSGGGGAPKSSGGKYGGGTSG</sequence>